<feature type="domain" description="NmrA-like" evidence="1">
    <location>
        <begin position="6"/>
        <end position="89"/>
    </location>
</feature>
<dbReference type="SUPFAM" id="SSF51735">
    <property type="entry name" value="NAD(P)-binding Rossmann-fold domains"/>
    <property type="match status" value="1"/>
</dbReference>
<dbReference type="InParanoid" id="A0A067NE92"/>
<dbReference type="Pfam" id="PF05368">
    <property type="entry name" value="NmrA"/>
    <property type="match status" value="1"/>
</dbReference>
<reference evidence="3" key="1">
    <citation type="journal article" date="2014" name="Proc. Natl. Acad. Sci. U.S.A.">
        <title>Extensive sampling of basidiomycete genomes demonstrates inadequacy of the white-rot/brown-rot paradigm for wood decay fungi.</title>
        <authorList>
            <person name="Riley R."/>
            <person name="Salamov A.A."/>
            <person name="Brown D.W."/>
            <person name="Nagy L.G."/>
            <person name="Floudas D."/>
            <person name="Held B.W."/>
            <person name="Levasseur A."/>
            <person name="Lombard V."/>
            <person name="Morin E."/>
            <person name="Otillar R."/>
            <person name="Lindquist E.A."/>
            <person name="Sun H."/>
            <person name="LaButti K.M."/>
            <person name="Schmutz J."/>
            <person name="Jabbour D."/>
            <person name="Luo H."/>
            <person name="Baker S.E."/>
            <person name="Pisabarro A.G."/>
            <person name="Walton J.D."/>
            <person name="Blanchette R.A."/>
            <person name="Henrissat B."/>
            <person name="Martin F."/>
            <person name="Cullen D."/>
            <person name="Hibbett D.S."/>
            <person name="Grigoriev I.V."/>
        </authorList>
    </citation>
    <scope>NUCLEOTIDE SEQUENCE [LARGE SCALE GENOMIC DNA]</scope>
    <source>
        <strain evidence="3">PC15</strain>
    </source>
</reference>
<dbReference type="GO" id="GO:0004029">
    <property type="term" value="F:aldehyde dehydrogenase (NAD+) activity"/>
    <property type="evidence" value="ECO:0007669"/>
    <property type="project" value="TreeGrafter"/>
</dbReference>
<dbReference type="FunCoup" id="A0A067NE92">
    <property type="interactions" value="19"/>
</dbReference>
<dbReference type="InterPro" id="IPR036291">
    <property type="entry name" value="NAD(P)-bd_dom_sf"/>
</dbReference>
<dbReference type="InterPro" id="IPR051783">
    <property type="entry name" value="NAD(P)-dependent_oxidoreduct"/>
</dbReference>
<organism evidence="2 3">
    <name type="scientific">Pleurotus ostreatus (strain PC15)</name>
    <name type="common">Oyster mushroom</name>
    <dbReference type="NCBI Taxonomy" id="1137138"/>
    <lineage>
        <taxon>Eukaryota</taxon>
        <taxon>Fungi</taxon>
        <taxon>Dikarya</taxon>
        <taxon>Basidiomycota</taxon>
        <taxon>Agaricomycotina</taxon>
        <taxon>Agaricomycetes</taxon>
        <taxon>Agaricomycetidae</taxon>
        <taxon>Agaricales</taxon>
        <taxon>Pleurotineae</taxon>
        <taxon>Pleurotaceae</taxon>
        <taxon>Pleurotus</taxon>
    </lineage>
</organism>
<dbReference type="PANTHER" id="PTHR48079">
    <property type="entry name" value="PROTEIN YEEZ"/>
    <property type="match status" value="1"/>
</dbReference>
<dbReference type="InterPro" id="IPR008030">
    <property type="entry name" value="NmrA-like"/>
</dbReference>
<dbReference type="Gene3D" id="3.40.50.720">
    <property type="entry name" value="NAD(P)-binding Rossmann-like Domain"/>
    <property type="match status" value="1"/>
</dbReference>
<dbReference type="OrthoDB" id="2130169at2759"/>
<dbReference type="STRING" id="1137138.A0A067NE92"/>
<dbReference type="HOGENOM" id="CLU_007383_12_2_1"/>
<dbReference type="GO" id="GO:0005737">
    <property type="term" value="C:cytoplasm"/>
    <property type="evidence" value="ECO:0007669"/>
    <property type="project" value="TreeGrafter"/>
</dbReference>
<protein>
    <recommendedName>
        <fullName evidence="1">NmrA-like domain-containing protein</fullName>
    </recommendedName>
</protein>
<sequence>MPITKTSNVFFLGATGYLGSQFLVDLARELPDFTITALVRAAAEKEKQLKALYPNISIVEGVLEDDAIIEAEAAKADIVVNAASSDHIGSIKAILAGLEKGSATRPGDPPFYLHVSGTGMLSDNVRGEYVEESQIKEWSDLGFDLATSVPDNKHVKEDKLIVAAGSRKENPVRTAIICPAWIYGIGEGTQKVTLPVRIFLDMFQRNGSAGTWGPGLVKMNNIHVKDVSSALLVVLKAALEGKADEGAEGIYFAASMEPRVTNHDIAAKFGDIMHAKGLVPEGGSKPFPDSVTEPLGEYGWSLFGGNFYTRPDRLTKFGWKATESTKKTLLESLSDEIDEVLQIDERKRGYNPGQ</sequence>
<dbReference type="EMBL" id="KL198010">
    <property type="protein sequence ID" value="KDQ25285.1"/>
    <property type="molecule type" value="Genomic_DNA"/>
</dbReference>
<evidence type="ECO:0000259" key="1">
    <source>
        <dbReference type="Pfam" id="PF05368"/>
    </source>
</evidence>
<dbReference type="PANTHER" id="PTHR48079:SF6">
    <property type="entry name" value="NAD(P)-BINDING DOMAIN-CONTAINING PROTEIN-RELATED"/>
    <property type="match status" value="1"/>
</dbReference>
<accession>A0A067NE92</accession>
<gene>
    <name evidence="2" type="ORF">PLEOSDRAFT_1046000</name>
</gene>
<name>A0A067NE92_PLEO1</name>
<dbReference type="VEuPathDB" id="FungiDB:PLEOSDRAFT_1046000"/>
<dbReference type="AlphaFoldDB" id="A0A067NE92"/>
<evidence type="ECO:0000313" key="3">
    <source>
        <dbReference type="Proteomes" id="UP000027073"/>
    </source>
</evidence>
<dbReference type="Proteomes" id="UP000027073">
    <property type="component" value="Unassembled WGS sequence"/>
</dbReference>
<proteinExistence type="predicted"/>
<evidence type="ECO:0000313" key="2">
    <source>
        <dbReference type="EMBL" id="KDQ25285.1"/>
    </source>
</evidence>